<evidence type="ECO:0000313" key="2">
    <source>
        <dbReference type="EMBL" id="PAX59544.1"/>
    </source>
</evidence>
<comment type="caution">
    <text evidence="2">The sequence shown here is derived from an EMBL/GenBank/DDBJ whole genome shotgun (WGS) entry which is preliminary data.</text>
</comment>
<evidence type="ECO:0000313" key="3">
    <source>
        <dbReference type="Proteomes" id="UP000218238"/>
    </source>
</evidence>
<reference evidence="2 3" key="1">
    <citation type="submission" date="2017-08" db="EMBL/GenBank/DDBJ databases">
        <title>Draft genome sequence of filamentous cyanobacterium Calothrix elsteri CCALA 953.</title>
        <authorList>
            <person name="Gagunashvili A.N."/>
            <person name="Elster J."/>
            <person name="Andresson O.S."/>
        </authorList>
    </citation>
    <scope>NUCLEOTIDE SEQUENCE [LARGE SCALE GENOMIC DNA]</scope>
    <source>
        <strain evidence="2 3">CCALA 953</strain>
    </source>
</reference>
<name>A0A2A2TM97_9CYAN</name>
<dbReference type="RefSeq" id="WP_095720927.1">
    <property type="nucleotide sequence ID" value="NZ_NTFS01000047.1"/>
</dbReference>
<organism evidence="2 3">
    <name type="scientific">Brunnivagina elsteri CCALA 953</name>
    <dbReference type="NCBI Taxonomy" id="987040"/>
    <lineage>
        <taxon>Bacteria</taxon>
        <taxon>Bacillati</taxon>
        <taxon>Cyanobacteriota</taxon>
        <taxon>Cyanophyceae</taxon>
        <taxon>Nostocales</taxon>
        <taxon>Calotrichaceae</taxon>
        <taxon>Brunnivagina</taxon>
    </lineage>
</organism>
<keyword evidence="1" id="KW-0472">Membrane</keyword>
<keyword evidence="1" id="KW-0812">Transmembrane</keyword>
<accession>A0A2A2TM97</accession>
<proteinExistence type="predicted"/>
<dbReference type="AlphaFoldDB" id="A0A2A2TM97"/>
<dbReference type="EMBL" id="NTFS01000047">
    <property type="protein sequence ID" value="PAX59544.1"/>
    <property type="molecule type" value="Genomic_DNA"/>
</dbReference>
<feature type="transmembrane region" description="Helical" evidence="1">
    <location>
        <begin position="42"/>
        <end position="62"/>
    </location>
</feature>
<dbReference type="Proteomes" id="UP000218238">
    <property type="component" value="Unassembled WGS sequence"/>
</dbReference>
<protein>
    <submittedName>
        <fullName evidence="2">Uncharacterized protein</fullName>
    </submittedName>
</protein>
<evidence type="ECO:0000256" key="1">
    <source>
        <dbReference type="SAM" id="Phobius"/>
    </source>
</evidence>
<keyword evidence="3" id="KW-1185">Reference proteome</keyword>
<gene>
    <name evidence="2" type="ORF">CK510_06530</name>
</gene>
<keyword evidence="1" id="KW-1133">Transmembrane helix</keyword>
<sequence>MLLRFGVRDRKEQRDSLAIPSGFGTAGIIVSVLQIEEVRQKTALSSLSVTLGVVVGLLVWLIS</sequence>